<evidence type="ECO:0000313" key="1">
    <source>
        <dbReference type="EMBL" id="CAB4990564.1"/>
    </source>
</evidence>
<name>A0A6J7NKT5_9ZZZZ</name>
<accession>A0A6J7NKT5</accession>
<dbReference type="EMBL" id="CAFBOZ010000001">
    <property type="protein sequence ID" value="CAB4990564.1"/>
    <property type="molecule type" value="Genomic_DNA"/>
</dbReference>
<organism evidence="1">
    <name type="scientific">freshwater metagenome</name>
    <dbReference type="NCBI Taxonomy" id="449393"/>
    <lineage>
        <taxon>unclassified sequences</taxon>
        <taxon>metagenomes</taxon>
        <taxon>ecological metagenomes</taxon>
    </lineage>
</organism>
<protein>
    <submittedName>
        <fullName evidence="1">Unannotated protein</fullName>
    </submittedName>
</protein>
<sequence length="66" mass="7171">MNEAGPPLTSLPSLAGFSWGSWNETWSLNRPVWQVNRRTMEYGWAPLGVLGGPDLNCLQPAVTATA</sequence>
<proteinExistence type="predicted"/>
<gene>
    <name evidence="1" type="ORF">UFOPK3992_00018</name>
</gene>
<dbReference type="AlphaFoldDB" id="A0A6J7NKT5"/>
<reference evidence="1" key="1">
    <citation type="submission" date="2020-05" db="EMBL/GenBank/DDBJ databases">
        <authorList>
            <person name="Chiriac C."/>
            <person name="Salcher M."/>
            <person name="Ghai R."/>
            <person name="Kavagutti S V."/>
        </authorList>
    </citation>
    <scope>NUCLEOTIDE SEQUENCE</scope>
</reference>